<keyword evidence="3" id="KW-1185">Reference proteome</keyword>
<organism evidence="2 3">
    <name type="scientific">Oryza rufipogon</name>
    <name type="common">Brownbeard rice</name>
    <name type="synonym">Asian wild rice</name>
    <dbReference type="NCBI Taxonomy" id="4529"/>
    <lineage>
        <taxon>Eukaryota</taxon>
        <taxon>Viridiplantae</taxon>
        <taxon>Streptophyta</taxon>
        <taxon>Embryophyta</taxon>
        <taxon>Tracheophyta</taxon>
        <taxon>Spermatophyta</taxon>
        <taxon>Magnoliopsida</taxon>
        <taxon>Liliopsida</taxon>
        <taxon>Poales</taxon>
        <taxon>Poaceae</taxon>
        <taxon>BOP clade</taxon>
        <taxon>Oryzoideae</taxon>
        <taxon>Oryzeae</taxon>
        <taxon>Oryzinae</taxon>
        <taxon>Oryza</taxon>
    </lineage>
</organism>
<proteinExistence type="predicted"/>
<dbReference type="AlphaFoldDB" id="A0A0E0QIK6"/>
<keyword evidence="1" id="KW-0812">Transmembrane</keyword>
<dbReference type="Gramene" id="ORUFI08G15400.1">
    <property type="protein sequence ID" value="ORUFI08G15400.1"/>
    <property type="gene ID" value="ORUFI08G15400"/>
</dbReference>
<sequence length="164" mass="17882">MVTPAPLGGWDFSLGITSGMKPYSGSALLFTSLFFSNRPFTLVTFLTPLFGFVALRRLSPSGLALVVLLVISMSLISLEGVTVLQFVLRKLAFGSIILDPSLARIMLLGFSSREMGALTGIRNMISGRQLKRLIGQLFVTRKSLRLFPRLSLAAANQFLVPTML</sequence>
<evidence type="ECO:0000256" key="1">
    <source>
        <dbReference type="SAM" id="Phobius"/>
    </source>
</evidence>
<keyword evidence="1" id="KW-0472">Membrane</keyword>
<feature type="transmembrane region" description="Helical" evidence="1">
    <location>
        <begin position="62"/>
        <end position="85"/>
    </location>
</feature>
<dbReference type="Proteomes" id="UP000008022">
    <property type="component" value="Unassembled WGS sequence"/>
</dbReference>
<dbReference type="HOGENOM" id="CLU_1621700_0_0_1"/>
<keyword evidence="1" id="KW-1133">Transmembrane helix</keyword>
<reference evidence="2" key="2">
    <citation type="submission" date="2015-06" db="UniProtKB">
        <authorList>
            <consortium name="EnsemblPlants"/>
        </authorList>
    </citation>
    <scope>IDENTIFICATION</scope>
</reference>
<evidence type="ECO:0000313" key="3">
    <source>
        <dbReference type="Proteomes" id="UP000008022"/>
    </source>
</evidence>
<accession>A0A0E0QIK6</accession>
<feature type="transmembrane region" description="Helical" evidence="1">
    <location>
        <begin position="27"/>
        <end position="55"/>
    </location>
</feature>
<evidence type="ECO:0000313" key="2">
    <source>
        <dbReference type="EnsemblPlants" id="ORUFI08G15400.1"/>
    </source>
</evidence>
<dbReference type="EnsemblPlants" id="ORUFI08G15400.1">
    <property type="protein sequence ID" value="ORUFI08G15400.1"/>
    <property type="gene ID" value="ORUFI08G15400"/>
</dbReference>
<reference evidence="3" key="1">
    <citation type="submission" date="2013-06" db="EMBL/GenBank/DDBJ databases">
        <authorList>
            <person name="Zhao Q."/>
        </authorList>
    </citation>
    <scope>NUCLEOTIDE SEQUENCE</scope>
    <source>
        <strain evidence="3">cv. W1943</strain>
    </source>
</reference>
<protein>
    <submittedName>
        <fullName evidence="2">Uncharacterized protein</fullName>
    </submittedName>
</protein>
<name>A0A0E0QIK6_ORYRU</name>